<reference evidence="2 3" key="1">
    <citation type="submission" date="2017-11" db="EMBL/GenBank/DDBJ databases">
        <title>Sequencing the genomes of 1000 actinobacteria strains.</title>
        <authorList>
            <person name="Klenk H.-P."/>
        </authorList>
    </citation>
    <scope>NUCLEOTIDE SEQUENCE [LARGE SCALE GENOMIC DNA]</scope>
    <source>
        <strain evidence="2 3">DSM 12798</strain>
    </source>
</reference>
<feature type="region of interest" description="Disordered" evidence="1">
    <location>
        <begin position="1"/>
        <end position="20"/>
    </location>
</feature>
<keyword evidence="3" id="KW-1185">Reference proteome</keyword>
<proteinExistence type="predicted"/>
<sequence>MSRPAAVRRPMHSQIRQARSAHGYSPRSALAWWATEVEFAKLSPASNTTVLVTSRHPEAHYHSIADRLLRAEHVHAEQVGFILPPSSPKADARLHMAGGEFCANAALSLAALHAARRAGLGPLELLIEVSGAIEPLSCRVEPAGTAYRCQLEIPWPLRIDPYPFPGVADAGLVRFADAVHLVAECDGSDPQLRKRAQQQALELGAREAVSVVGIMLYDPARGQLAPLVSVPALGSLVWEGSCGSGSAALGAYLAAKTGAPVKASVKQPGGTVKVHADCGTGATALQICTEVSMVAEGTAYIHD</sequence>
<dbReference type="InterPro" id="IPR058944">
    <property type="entry name" value="CntK-like"/>
</dbReference>
<comment type="caution">
    <text evidence="2">The sequence shown here is derived from an EMBL/GenBank/DDBJ whole genome shotgun (WGS) entry which is preliminary data.</text>
</comment>
<dbReference type="SUPFAM" id="SSF54506">
    <property type="entry name" value="Diaminopimelate epimerase-like"/>
    <property type="match status" value="1"/>
</dbReference>
<accession>A0ABX4MVL9</accession>
<evidence type="ECO:0000313" key="3">
    <source>
        <dbReference type="Proteomes" id="UP000229263"/>
    </source>
</evidence>
<evidence type="ECO:0000313" key="2">
    <source>
        <dbReference type="EMBL" id="PJJ43321.1"/>
    </source>
</evidence>
<gene>
    <name evidence="2" type="ORF">ATK23_0504</name>
</gene>
<dbReference type="Pfam" id="PF26317">
    <property type="entry name" value="CntK_N"/>
    <property type="match status" value="1"/>
</dbReference>
<name>A0ABX4MVL9_9MICC</name>
<evidence type="ECO:0000256" key="1">
    <source>
        <dbReference type="SAM" id="MobiDB-lite"/>
    </source>
</evidence>
<protein>
    <submittedName>
        <fullName evidence="2">Diaminopimelate epimerase</fullName>
    </submittedName>
</protein>
<organism evidence="2 3">
    <name type="scientific">Glutamicibacter mysorens</name>
    <dbReference type="NCBI Taxonomy" id="257984"/>
    <lineage>
        <taxon>Bacteria</taxon>
        <taxon>Bacillati</taxon>
        <taxon>Actinomycetota</taxon>
        <taxon>Actinomycetes</taxon>
        <taxon>Micrococcales</taxon>
        <taxon>Micrococcaceae</taxon>
        <taxon>Glutamicibacter</taxon>
    </lineage>
</organism>
<dbReference type="Proteomes" id="UP000229263">
    <property type="component" value="Unassembled WGS sequence"/>
</dbReference>
<dbReference type="EMBL" id="PGEY01000001">
    <property type="protein sequence ID" value="PJJ43321.1"/>
    <property type="molecule type" value="Genomic_DNA"/>
</dbReference>